<protein>
    <submittedName>
        <fullName evidence="2">Uncharacterized protein</fullName>
    </submittedName>
</protein>
<proteinExistence type="predicted"/>
<dbReference type="AlphaFoldDB" id="B8D3U9"/>
<dbReference type="STRING" id="490899.DKAM_0454"/>
<dbReference type="KEGG" id="dka:DKAM_0454"/>
<name>B8D3U9_DESA1</name>
<feature type="region of interest" description="Disordered" evidence="1">
    <location>
        <begin position="1"/>
        <end position="41"/>
    </location>
</feature>
<organism evidence="2 3">
    <name type="scientific">Desulfurococcus amylolyticus (strain DSM 18924 / JCM 16383 / VKM B-2413 / 1221n)</name>
    <name type="common">Desulfurococcus kamchatkensis</name>
    <dbReference type="NCBI Taxonomy" id="490899"/>
    <lineage>
        <taxon>Archaea</taxon>
        <taxon>Thermoproteota</taxon>
        <taxon>Thermoprotei</taxon>
        <taxon>Desulfurococcales</taxon>
        <taxon>Desulfurococcaceae</taxon>
        <taxon>Desulfurococcus</taxon>
    </lineage>
</organism>
<accession>B8D3U9</accession>
<dbReference type="EMBL" id="CP001140">
    <property type="protein sequence ID" value="ACL10780.1"/>
    <property type="molecule type" value="Genomic_DNA"/>
</dbReference>
<dbReference type="HOGENOM" id="CLU_3263630_0_0_2"/>
<evidence type="ECO:0000313" key="3">
    <source>
        <dbReference type="Proteomes" id="UP000006903"/>
    </source>
</evidence>
<gene>
    <name evidence="2" type="ordered locus">DKAM_0454</name>
</gene>
<feature type="compositionally biased region" description="Basic and acidic residues" evidence="1">
    <location>
        <begin position="20"/>
        <end position="31"/>
    </location>
</feature>
<evidence type="ECO:0000313" key="2">
    <source>
        <dbReference type="EMBL" id="ACL10780.1"/>
    </source>
</evidence>
<evidence type="ECO:0000256" key="1">
    <source>
        <dbReference type="SAM" id="MobiDB-lite"/>
    </source>
</evidence>
<sequence length="41" mass="4408">MVYHGSSPAPSPWPPMGLRDTIDGPKEKKQVGELVSIISTT</sequence>
<reference evidence="2 3" key="1">
    <citation type="journal article" date="2009" name="J. Bacteriol.">
        <title>Complete genome sequence of the anaerobic, protein-degrading hyperthermophilic crenarchaeon Desulfurococcus kamchatkensis.</title>
        <authorList>
            <person name="Ravin N.V."/>
            <person name="Mardanov A.V."/>
            <person name="Beletsky A.V."/>
            <person name="Kublanov I.V."/>
            <person name="Kolganova T.V."/>
            <person name="Lebedinsky A.V."/>
            <person name="Chernyh N.A."/>
            <person name="Bonch-Osmolovskaya E.A."/>
            <person name="Skryabin K.G."/>
        </authorList>
    </citation>
    <scope>NUCLEOTIDE SEQUENCE [LARGE SCALE GENOMIC DNA]</scope>
    <source>
        <strain evidence="3">DSM 18924 / JCM 16383 / VKM B-2413 / 1221n</strain>
    </source>
</reference>
<dbReference type="Proteomes" id="UP000006903">
    <property type="component" value="Chromosome"/>
</dbReference>